<evidence type="ECO:0000313" key="2">
    <source>
        <dbReference type="Proteomes" id="UP001057402"/>
    </source>
</evidence>
<organism evidence="1 2">
    <name type="scientific">Melastoma candidum</name>
    <dbReference type="NCBI Taxonomy" id="119954"/>
    <lineage>
        <taxon>Eukaryota</taxon>
        <taxon>Viridiplantae</taxon>
        <taxon>Streptophyta</taxon>
        <taxon>Embryophyta</taxon>
        <taxon>Tracheophyta</taxon>
        <taxon>Spermatophyta</taxon>
        <taxon>Magnoliopsida</taxon>
        <taxon>eudicotyledons</taxon>
        <taxon>Gunneridae</taxon>
        <taxon>Pentapetalae</taxon>
        <taxon>rosids</taxon>
        <taxon>malvids</taxon>
        <taxon>Myrtales</taxon>
        <taxon>Melastomataceae</taxon>
        <taxon>Melastomatoideae</taxon>
        <taxon>Melastomateae</taxon>
        <taxon>Melastoma</taxon>
    </lineage>
</organism>
<proteinExistence type="predicted"/>
<reference evidence="2" key="1">
    <citation type="journal article" date="2023" name="Front. Plant Sci.">
        <title>Chromosomal-level genome assembly of Melastoma candidum provides insights into trichome evolution.</title>
        <authorList>
            <person name="Zhong Y."/>
            <person name="Wu W."/>
            <person name="Sun C."/>
            <person name="Zou P."/>
            <person name="Liu Y."/>
            <person name="Dai S."/>
            <person name="Zhou R."/>
        </authorList>
    </citation>
    <scope>NUCLEOTIDE SEQUENCE [LARGE SCALE GENOMIC DNA]</scope>
</reference>
<protein>
    <submittedName>
        <fullName evidence="1">Uncharacterized protein</fullName>
    </submittedName>
</protein>
<accession>A0ACB9RW06</accession>
<gene>
    <name evidence="1" type="ORF">MLD38_009070</name>
</gene>
<evidence type="ECO:0000313" key="1">
    <source>
        <dbReference type="EMBL" id="KAI4383203.1"/>
    </source>
</evidence>
<keyword evidence="2" id="KW-1185">Reference proteome</keyword>
<name>A0ACB9RW06_9MYRT</name>
<comment type="caution">
    <text evidence="1">The sequence shown here is derived from an EMBL/GenBank/DDBJ whole genome shotgun (WGS) entry which is preliminary data.</text>
</comment>
<dbReference type="EMBL" id="CM042882">
    <property type="protein sequence ID" value="KAI4383203.1"/>
    <property type="molecule type" value="Genomic_DNA"/>
</dbReference>
<sequence>MPWVTEEYVRSKIDFTGVYKPQLTSVGTLVISSWTRLAYGCSNFGWGDPTNFGCGDLARELCVFFNEGEDKNKKMVVVLALPESIMANLEKVIHEACK</sequence>
<dbReference type="Proteomes" id="UP001057402">
    <property type="component" value="Chromosome 3"/>
</dbReference>